<evidence type="ECO:0000313" key="2">
    <source>
        <dbReference type="Proteomes" id="UP000288051"/>
    </source>
</evidence>
<evidence type="ECO:0000313" key="1">
    <source>
        <dbReference type="EMBL" id="RTH35717.1"/>
    </source>
</evidence>
<dbReference type="AlphaFoldDB" id="A0A430SEH3"/>
<dbReference type="RefSeq" id="WP_126209116.1">
    <property type="nucleotide sequence ID" value="NZ_PELZ01000246.1"/>
</dbReference>
<proteinExistence type="predicted"/>
<comment type="caution">
    <text evidence="1">The sequence shown here is derived from an EMBL/GenBank/DDBJ whole genome shotgun (WGS) entry which is preliminary data.</text>
</comment>
<dbReference type="EMBL" id="PELZ01000246">
    <property type="protein sequence ID" value="RTH35717.1"/>
    <property type="molecule type" value="Genomic_DNA"/>
</dbReference>
<reference evidence="1 2" key="1">
    <citation type="journal article" date="2019" name="Extremophiles">
        <title>Biogeography of thermophiles and predominance of Thermus scotoductus in domestic water heaters.</title>
        <authorList>
            <person name="Wilpiszeski R.L."/>
            <person name="Zhang Z."/>
            <person name="House C.H."/>
        </authorList>
    </citation>
    <scope>NUCLEOTIDE SEQUENCE [LARGE SCALE GENOMIC DNA]</scope>
    <source>
        <strain evidence="1 2">24_S24</strain>
    </source>
</reference>
<dbReference type="Proteomes" id="UP000288051">
    <property type="component" value="Unassembled WGS sequence"/>
</dbReference>
<protein>
    <submittedName>
        <fullName evidence="1">Uncharacterized protein</fullName>
    </submittedName>
</protein>
<sequence>MDKIAPNGLTRTLALVPFLFALGLAQVSCDASEVRFDFSAPGSLSFQAGYPVANLGGYLHLFDAGPLMFLPTQVLGGSQPYRLECTITTRGGGGGGALCGAGNTHCFRLTGISGSLPPPLDPNTRVYVMVQVVSGTGVINHVPSPTPLGAIPDNRGLASIPRNTTAVLWIYILLRMDPLDAFLPDPPVSGTLTFTYRLRNN</sequence>
<name>A0A430SEH3_THESC</name>
<accession>A0A430SEH3</accession>
<organism evidence="1 2">
    <name type="scientific">Thermus scotoductus</name>
    <dbReference type="NCBI Taxonomy" id="37636"/>
    <lineage>
        <taxon>Bacteria</taxon>
        <taxon>Thermotogati</taxon>
        <taxon>Deinococcota</taxon>
        <taxon>Deinococci</taxon>
        <taxon>Thermales</taxon>
        <taxon>Thermaceae</taxon>
        <taxon>Thermus</taxon>
    </lineage>
</organism>
<gene>
    <name evidence="1" type="ORF">CSW37_07800</name>
</gene>